<dbReference type="AlphaFoldDB" id="A0A9W6QEQ8"/>
<reference evidence="2" key="1">
    <citation type="submission" date="2023-02" db="EMBL/GenBank/DDBJ databases">
        <title>Kitasatospora phosalacinea NBRC 14627.</title>
        <authorList>
            <person name="Ichikawa N."/>
            <person name="Sato H."/>
            <person name="Tonouchi N."/>
        </authorList>
    </citation>
    <scope>NUCLEOTIDE SEQUENCE</scope>
    <source>
        <strain evidence="2">NBRC 14627</strain>
    </source>
</reference>
<organism evidence="2 3">
    <name type="scientific">Kitasatospora phosalacinea</name>
    <dbReference type="NCBI Taxonomy" id="2065"/>
    <lineage>
        <taxon>Bacteria</taxon>
        <taxon>Bacillati</taxon>
        <taxon>Actinomycetota</taxon>
        <taxon>Actinomycetes</taxon>
        <taxon>Kitasatosporales</taxon>
        <taxon>Streptomycetaceae</taxon>
        <taxon>Kitasatospora</taxon>
    </lineage>
</organism>
<evidence type="ECO:0000313" key="3">
    <source>
        <dbReference type="Proteomes" id="UP001165041"/>
    </source>
</evidence>
<gene>
    <name evidence="2" type="ORF">Kpho02_73520</name>
</gene>
<sequence>MAAGAASGGAGWSPPRSYSQIPRTASASTAHGHFAPRSATADSFSRTCRRGAPDPRTPGGRVLPPGCRVLPGAARDRAATCGELTYPERICVLRSNLYSYVEEPGVPATRL</sequence>
<feature type="compositionally biased region" description="Polar residues" evidence="1">
    <location>
        <begin position="16"/>
        <end position="29"/>
    </location>
</feature>
<protein>
    <submittedName>
        <fullName evidence="2">Uncharacterized protein</fullName>
    </submittedName>
</protein>
<evidence type="ECO:0000256" key="1">
    <source>
        <dbReference type="SAM" id="MobiDB-lite"/>
    </source>
</evidence>
<name>A0A9W6QEQ8_9ACTN</name>
<feature type="region of interest" description="Disordered" evidence="1">
    <location>
        <begin position="1"/>
        <end position="63"/>
    </location>
</feature>
<dbReference type="EMBL" id="BSSA01000044">
    <property type="protein sequence ID" value="GLW75055.1"/>
    <property type="molecule type" value="Genomic_DNA"/>
</dbReference>
<proteinExistence type="predicted"/>
<comment type="caution">
    <text evidence="2">The sequence shown here is derived from an EMBL/GenBank/DDBJ whole genome shotgun (WGS) entry which is preliminary data.</text>
</comment>
<accession>A0A9W6QEQ8</accession>
<dbReference type="Proteomes" id="UP001165041">
    <property type="component" value="Unassembled WGS sequence"/>
</dbReference>
<feature type="compositionally biased region" description="Gly residues" evidence="1">
    <location>
        <begin position="1"/>
        <end position="11"/>
    </location>
</feature>
<evidence type="ECO:0000313" key="2">
    <source>
        <dbReference type="EMBL" id="GLW75055.1"/>
    </source>
</evidence>